<gene>
    <name evidence="1" type="ORF">AVEN_67845_1</name>
</gene>
<feature type="non-terminal residue" evidence="1">
    <location>
        <position position="58"/>
    </location>
</feature>
<evidence type="ECO:0000313" key="2">
    <source>
        <dbReference type="Proteomes" id="UP000499080"/>
    </source>
</evidence>
<dbReference type="AlphaFoldDB" id="A0A4Y2R8Q9"/>
<comment type="caution">
    <text evidence="1">The sequence shown here is derived from an EMBL/GenBank/DDBJ whole genome shotgun (WGS) entry which is preliminary data.</text>
</comment>
<dbReference type="Proteomes" id="UP000499080">
    <property type="component" value="Unassembled WGS sequence"/>
</dbReference>
<name>A0A4Y2R8Q9_ARAVE</name>
<protein>
    <submittedName>
        <fullName evidence="1">Uncharacterized protein</fullName>
    </submittedName>
</protein>
<keyword evidence="2" id="KW-1185">Reference proteome</keyword>
<accession>A0A4Y2R8Q9</accession>
<evidence type="ECO:0000313" key="1">
    <source>
        <dbReference type="EMBL" id="GBN71840.1"/>
    </source>
</evidence>
<dbReference type="EMBL" id="BGPR01016101">
    <property type="protein sequence ID" value="GBN71840.1"/>
    <property type="molecule type" value="Genomic_DNA"/>
</dbReference>
<reference evidence="1 2" key="1">
    <citation type="journal article" date="2019" name="Sci. Rep.">
        <title>Orb-weaving spider Araneus ventricosus genome elucidates the spidroin gene catalogue.</title>
        <authorList>
            <person name="Kono N."/>
            <person name="Nakamura H."/>
            <person name="Ohtoshi R."/>
            <person name="Moran D.A.P."/>
            <person name="Shinohara A."/>
            <person name="Yoshida Y."/>
            <person name="Fujiwara M."/>
            <person name="Mori M."/>
            <person name="Tomita M."/>
            <person name="Arakawa K."/>
        </authorList>
    </citation>
    <scope>NUCLEOTIDE SEQUENCE [LARGE SCALE GENOMIC DNA]</scope>
</reference>
<sequence length="58" mass="6116">MGPVARFKIIRSGRRPSRWCGVEFGGEGVAAQVSSSSPDQVPKLQGSVPTALVFASKQ</sequence>
<organism evidence="1 2">
    <name type="scientific">Araneus ventricosus</name>
    <name type="common">Orbweaver spider</name>
    <name type="synonym">Epeira ventricosa</name>
    <dbReference type="NCBI Taxonomy" id="182803"/>
    <lineage>
        <taxon>Eukaryota</taxon>
        <taxon>Metazoa</taxon>
        <taxon>Ecdysozoa</taxon>
        <taxon>Arthropoda</taxon>
        <taxon>Chelicerata</taxon>
        <taxon>Arachnida</taxon>
        <taxon>Araneae</taxon>
        <taxon>Araneomorphae</taxon>
        <taxon>Entelegynae</taxon>
        <taxon>Araneoidea</taxon>
        <taxon>Araneidae</taxon>
        <taxon>Araneus</taxon>
    </lineage>
</organism>
<proteinExistence type="predicted"/>